<name>A0A4P6HIK0_9BACT</name>
<evidence type="ECO:0000313" key="2">
    <source>
        <dbReference type="Proteomes" id="UP000293296"/>
    </source>
</evidence>
<dbReference type="InterPro" id="IPR007809">
    <property type="entry name" value="FlgN-like"/>
</dbReference>
<dbReference type="AlphaFoldDB" id="A0A4P6HIK0"/>
<dbReference type="KEGG" id="dcb:C3Y92_06395"/>
<keyword evidence="1" id="KW-0969">Cilium</keyword>
<reference evidence="1 2" key="1">
    <citation type="submission" date="2018-02" db="EMBL/GenBank/DDBJ databases">
        <title>Genome sequence of Desulfovibrio carbinolicus DSM 3852.</title>
        <authorList>
            <person name="Wilbanks E."/>
            <person name="Skennerton C.T."/>
            <person name="Orphan V.J."/>
        </authorList>
    </citation>
    <scope>NUCLEOTIDE SEQUENCE [LARGE SCALE GENOMIC DNA]</scope>
    <source>
        <strain evidence="1 2">DSM 3852</strain>
    </source>
</reference>
<dbReference type="EMBL" id="CP026538">
    <property type="protein sequence ID" value="QAZ66887.1"/>
    <property type="molecule type" value="Genomic_DNA"/>
</dbReference>
<organism evidence="1 2">
    <name type="scientific">Solidesulfovibrio carbinolicus</name>
    <dbReference type="NCBI Taxonomy" id="296842"/>
    <lineage>
        <taxon>Bacteria</taxon>
        <taxon>Pseudomonadati</taxon>
        <taxon>Thermodesulfobacteriota</taxon>
        <taxon>Desulfovibrionia</taxon>
        <taxon>Desulfovibrionales</taxon>
        <taxon>Desulfovibrionaceae</taxon>
        <taxon>Solidesulfovibrio</taxon>
    </lineage>
</organism>
<protein>
    <submittedName>
        <fullName evidence="1">Flagellar biosynthesis protein FlgN</fullName>
    </submittedName>
</protein>
<keyword evidence="1" id="KW-0966">Cell projection</keyword>
<proteinExistence type="predicted"/>
<keyword evidence="2" id="KW-1185">Reference proteome</keyword>
<dbReference type="Proteomes" id="UP000293296">
    <property type="component" value="Chromosome"/>
</dbReference>
<sequence length="158" mass="17246">MKGLILSNLRRQLGAVTLLESLLAEEFSHLSTRQPAAVASVEFSIQELLRQITAERHSLHALYAALDPQAKRLADLAGQLDPQTREAAQGLYEAIEKTEQRSAKQASRNYAMALGLYDVTKSSLDNLQKLMTPKKGVYGARGRMASATPPPGMISGRL</sequence>
<gene>
    <name evidence="1" type="ORF">C3Y92_06395</name>
</gene>
<accession>A0A4P6HIK0</accession>
<evidence type="ECO:0000313" key="1">
    <source>
        <dbReference type="EMBL" id="QAZ66887.1"/>
    </source>
</evidence>
<dbReference type="OrthoDB" id="5453528at2"/>
<dbReference type="Pfam" id="PF05130">
    <property type="entry name" value="FlgN"/>
    <property type="match status" value="1"/>
</dbReference>
<dbReference type="RefSeq" id="WP_129350843.1">
    <property type="nucleotide sequence ID" value="NZ_CP026538.1"/>
</dbReference>
<keyword evidence="1" id="KW-0282">Flagellum</keyword>
<dbReference type="GO" id="GO:0044780">
    <property type="term" value="P:bacterial-type flagellum assembly"/>
    <property type="evidence" value="ECO:0007669"/>
    <property type="project" value="InterPro"/>
</dbReference>